<sequence>MHFSVAQRAPLVLPPLCATPDLTEAQRHELSREAAFALSVKQASGEALTGIVYVPIRPHIFRSSNGTGGMTMTKLNNIIAITNSYYLLNGSGIQFYFCGTSPDYIDNDNLYNSFPAYSETSVNGRDATNAMNQYYVNAFDQSGLGGYAYFPGNSIQSTRSFILNESDEVDLANRLLPHEIGHNFNLYHTFGNSGSGTNELVTRGAGANCTTAGDELCDTPADPYGLPGATTVYINGCQTYNGTVTDSQGNRYAPSITNIMSYYFPCTHDFTEGQYNRMQAGLALRQTHTAYSLGCPATAVTAPSNVVAAISNGNVLLSWQDNGTNEMGYFIERSTSSNTGFVPIGGVGPNTSSYTDTKTAPVTTYYYRIRPSNSTTQGLSSVASVTTLACRPTYSAYACSENDGLDGFSLNGATLSQNSGCSAGGYSLVNASSALVQPGQSIPFTATLLPSQYSQGVSIWADLNRNGYFETDRNELLYQTPNTVTGQFSGNLALPNTLTAGTLMIRVVVTYNGIPTDACGIYSYGETEDYQITVAGQSQADLKLSMKSSARIPALNQPVSFSVTIQNNGPSNATGVSWQNNLPPNLTFVSGGAGVSGSGSAVGGSGISLNSGASATYVYQLRPTQAGAYVNAAQILTSDQPDPTSQPGSGTGDGQDDAANTDFRTSTSSSSIYVSPNPNQTPLPAPQSNQPAPVANKADLSMSMQVSNRTLRVSQPVTFTLTVANAGGLTATNIVVRDTLRNLTLTSTPAGMNVVAIGNGYSIVEGTISSLAAGATAQFVLTAQPTQVGNLMNAAQIWSAGTPDPDSTPGSVTPNANNLNGEDDVAWLDLRVSP</sequence>
<dbReference type="Gene3D" id="3.40.390.10">
    <property type="entry name" value="Collagenase (Catalytic Domain)"/>
    <property type="match status" value="1"/>
</dbReference>
<proteinExistence type="predicted"/>
<dbReference type="Gene3D" id="2.60.40.10">
    <property type="entry name" value="Immunoglobulins"/>
    <property type="match status" value="3"/>
</dbReference>
<evidence type="ECO:0000313" key="3">
    <source>
        <dbReference type="EMBL" id="MCK8491563.1"/>
    </source>
</evidence>
<dbReference type="InterPro" id="IPR036116">
    <property type="entry name" value="FN3_sf"/>
</dbReference>
<evidence type="ECO:0000256" key="1">
    <source>
        <dbReference type="SAM" id="MobiDB-lite"/>
    </source>
</evidence>
<dbReference type="SUPFAM" id="SSF55486">
    <property type="entry name" value="Metalloproteases ('zincins'), catalytic domain"/>
    <property type="match status" value="1"/>
</dbReference>
<reference evidence="3 4" key="1">
    <citation type="submission" date="2022-04" db="EMBL/GenBank/DDBJ databases">
        <title>Spirosoma sp. strain RP8 genome sequencing and assembly.</title>
        <authorList>
            <person name="Jung Y."/>
        </authorList>
    </citation>
    <scope>NUCLEOTIDE SEQUENCE [LARGE SCALE GENOMIC DNA]</scope>
    <source>
        <strain evidence="3 4">RP8</strain>
    </source>
</reference>
<dbReference type="InterPro" id="IPR051172">
    <property type="entry name" value="Chlamydia_OmcB"/>
</dbReference>
<organism evidence="3 4">
    <name type="scientific">Spirosoma liriopis</name>
    <dbReference type="NCBI Taxonomy" id="2937440"/>
    <lineage>
        <taxon>Bacteria</taxon>
        <taxon>Pseudomonadati</taxon>
        <taxon>Bacteroidota</taxon>
        <taxon>Cytophagia</taxon>
        <taxon>Cytophagales</taxon>
        <taxon>Cytophagaceae</taxon>
        <taxon>Spirosoma</taxon>
    </lineage>
</organism>
<feature type="region of interest" description="Disordered" evidence="1">
    <location>
        <begin position="638"/>
        <end position="694"/>
    </location>
</feature>
<keyword evidence="4" id="KW-1185">Reference proteome</keyword>
<dbReference type="InterPro" id="IPR045474">
    <property type="entry name" value="GEVED"/>
</dbReference>
<dbReference type="SUPFAM" id="SSF49265">
    <property type="entry name" value="Fibronectin type III"/>
    <property type="match status" value="1"/>
</dbReference>
<dbReference type="PANTHER" id="PTHR34819:SF3">
    <property type="entry name" value="CELL SURFACE PROTEIN"/>
    <property type="match status" value="1"/>
</dbReference>
<dbReference type="CDD" id="cd00063">
    <property type="entry name" value="FN3"/>
    <property type="match status" value="1"/>
</dbReference>
<dbReference type="NCBIfam" id="TIGR01451">
    <property type="entry name" value="B_ant_repeat"/>
    <property type="match status" value="2"/>
</dbReference>
<dbReference type="InterPro" id="IPR024079">
    <property type="entry name" value="MetalloPept_cat_dom_sf"/>
</dbReference>
<feature type="region of interest" description="Disordered" evidence="1">
    <location>
        <begin position="800"/>
        <end position="821"/>
    </location>
</feature>
<protein>
    <submittedName>
        <fullName evidence="3">GEVED domain-containing protein</fullName>
    </submittedName>
</protein>
<accession>A0ABT0HHB8</accession>
<feature type="domain" description="Fibronectin type-III" evidence="2">
    <location>
        <begin position="299"/>
        <end position="393"/>
    </location>
</feature>
<evidence type="ECO:0000259" key="2">
    <source>
        <dbReference type="PROSITE" id="PS50853"/>
    </source>
</evidence>
<dbReference type="Pfam" id="PF05572">
    <property type="entry name" value="Peptidase_M43"/>
    <property type="match status" value="1"/>
</dbReference>
<dbReference type="Proteomes" id="UP001202180">
    <property type="component" value="Unassembled WGS sequence"/>
</dbReference>
<feature type="compositionally biased region" description="Polar residues" evidence="1">
    <location>
        <begin position="808"/>
        <end position="820"/>
    </location>
</feature>
<dbReference type="Pfam" id="PF01345">
    <property type="entry name" value="DUF11"/>
    <property type="match status" value="2"/>
</dbReference>
<comment type="caution">
    <text evidence="3">The sequence shown here is derived from an EMBL/GenBank/DDBJ whole genome shotgun (WGS) entry which is preliminary data.</text>
</comment>
<dbReference type="PROSITE" id="PS50853">
    <property type="entry name" value="FN3"/>
    <property type="match status" value="1"/>
</dbReference>
<evidence type="ECO:0000313" key="4">
    <source>
        <dbReference type="Proteomes" id="UP001202180"/>
    </source>
</evidence>
<dbReference type="InterPro" id="IPR047589">
    <property type="entry name" value="DUF11_rpt"/>
</dbReference>
<dbReference type="Pfam" id="PF20009">
    <property type="entry name" value="GEVED"/>
    <property type="match status" value="1"/>
</dbReference>
<dbReference type="EMBL" id="JALPRF010000001">
    <property type="protein sequence ID" value="MCK8491563.1"/>
    <property type="molecule type" value="Genomic_DNA"/>
</dbReference>
<name>A0ABT0HHB8_9BACT</name>
<gene>
    <name evidence="3" type="ORF">M0L20_06835</name>
</gene>
<dbReference type="InterPro" id="IPR008754">
    <property type="entry name" value="Peptidase_M43"/>
</dbReference>
<dbReference type="InterPro" id="IPR001434">
    <property type="entry name" value="OmcB-like_DUF11"/>
</dbReference>
<dbReference type="InterPro" id="IPR003961">
    <property type="entry name" value="FN3_dom"/>
</dbReference>
<feature type="compositionally biased region" description="Polar residues" evidence="1">
    <location>
        <begin position="638"/>
        <end position="648"/>
    </location>
</feature>
<dbReference type="PANTHER" id="PTHR34819">
    <property type="entry name" value="LARGE CYSTEINE-RICH PERIPLASMIC PROTEIN OMCB"/>
    <property type="match status" value="1"/>
</dbReference>
<dbReference type="InterPro" id="IPR013783">
    <property type="entry name" value="Ig-like_fold"/>
</dbReference>